<dbReference type="CDD" id="cd09272">
    <property type="entry name" value="RNase_HI_RT_Ty1"/>
    <property type="match status" value="1"/>
</dbReference>
<dbReference type="InterPro" id="IPR025312">
    <property type="entry name" value="DUF4216"/>
</dbReference>
<evidence type="ECO:0000259" key="1">
    <source>
        <dbReference type="Pfam" id="PF13952"/>
    </source>
</evidence>
<reference evidence="2" key="2">
    <citation type="submission" date="2019-01" db="UniProtKB">
        <authorList>
            <consortium name="EnsemblPlants"/>
        </authorList>
    </citation>
    <scope>IDENTIFICATION</scope>
    <source>
        <strain evidence="2">cv. Heinz 1706</strain>
    </source>
</reference>
<evidence type="ECO:0000313" key="3">
    <source>
        <dbReference type="Proteomes" id="UP000004994"/>
    </source>
</evidence>
<accession>A0A3Q7EQ91</accession>
<dbReference type="PaxDb" id="4081-Solyc00g007170.1.1"/>
<dbReference type="PANTHER" id="PTHR48258">
    <property type="entry name" value="DUF4218 DOMAIN-CONTAINING PROTEIN-RELATED"/>
    <property type="match status" value="1"/>
</dbReference>
<dbReference type="EnsemblPlants" id="Solyc00g007160.2.1">
    <property type="protein sequence ID" value="Solyc00g007160.2.1"/>
    <property type="gene ID" value="Solyc00g007160.2"/>
</dbReference>
<dbReference type="Pfam" id="PF13952">
    <property type="entry name" value="DUF4216"/>
    <property type="match status" value="1"/>
</dbReference>
<evidence type="ECO:0000313" key="2">
    <source>
        <dbReference type="EnsemblPlants" id="Solyc00g007160.2.1"/>
    </source>
</evidence>
<name>A0A3Q7EQ91_SOLLC</name>
<organism evidence="2">
    <name type="scientific">Solanum lycopersicum</name>
    <name type="common">Tomato</name>
    <name type="synonym">Lycopersicon esculentum</name>
    <dbReference type="NCBI Taxonomy" id="4081"/>
    <lineage>
        <taxon>Eukaryota</taxon>
        <taxon>Viridiplantae</taxon>
        <taxon>Streptophyta</taxon>
        <taxon>Embryophyta</taxon>
        <taxon>Tracheophyta</taxon>
        <taxon>Spermatophyta</taxon>
        <taxon>Magnoliopsida</taxon>
        <taxon>eudicotyledons</taxon>
        <taxon>Gunneridae</taxon>
        <taxon>Pentapetalae</taxon>
        <taxon>asterids</taxon>
        <taxon>lamiids</taxon>
        <taxon>Solanales</taxon>
        <taxon>Solanaceae</taxon>
        <taxon>Solanoideae</taxon>
        <taxon>Solaneae</taxon>
        <taxon>Solanum</taxon>
        <taxon>Solanum subgen. Lycopersicon</taxon>
    </lineage>
</organism>
<dbReference type="AlphaFoldDB" id="A0A3Q7EQ91"/>
<keyword evidence="3" id="KW-1185">Reference proteome</keyword>
<dbReference type="InParanoid" id="A0A3Q7EQ91"/>
<feature type="domain" description="DUF4216" evidence="1">
    <location>
        <begin position="306"/>
        <end position="373"/>
    </location>
</feature>
<protein>
    <recommendedName>
        <fullName evidence="1">DUF4216 domain-containing protein</fullName>
    </recommendedName>
</protein>
<dbReference type="Gramene" id="Solyc00g007160.2.1">
    <property type="protein sequence ID" value="Solyc00g007160.2.1"/>
    <property type="gene ID" value="Solyc00g007160.2"/>
</dbReference>
<proteinExistence type="predicted"/>
<dbReference type="Proteomes" id="UP000004994">
    <property type="component" value="Chromosome 2"/>
</dbReference>
<dbReference type="PANTHER" id="PTHR48258:SF11">
    <property type="entry name" value="TDCA1-ORF2 PROTEIN"/>
    <property type="match status" value="1"/>
</dbReference>
<sequence length="650" mass="74326">MKDLGPARQILGMQIVRDRKAKKLVLSQEKYIPERKPILCGHTYSDMAGDVDTRKSTSGYLVTFVGGAVSWQSRLQKCVALSTTEVELIAMVKACKELRWMKRFLGELGCAQKRYERVTVRTHLKVYGIIKNYTFWYNHGEVYGEPESECEDRDDNEAENGENEDEIREILIDFYPNHYGHTADVDFNESHEEEPNVEAKKFYRLLGDFEKTLYQGSKISKLSTLKVAQLHKEDDNRIMEDLLALSRGPTKYVLHYNGYIVNGYRFHAEDYDKNLWTQNCGVIVIGKTDKHSENIDYYGVLTDVLELQFTGRRVVLFECKWFDAYDKTKGVKIDVYDIVSVNWGRFLKTNEPFVLADQASQVVYAIDNSNRGWCDMKSSKDENQVASRVKVTTKYACVPSSSIGKGRGRGLKCMVSRTFIPFSPSTDQVMQYNQFTETNIENEERSFNQNDRCVSQSMSKPSNAQGWRTMNKKYLTSEKEHKQDDVPISLFTCDVMESTPTFETISCATGLDKNVRGSNKCKEVASLDIGQKLKGGKDGNPPDLATIFYETRMKNNTLVDSKTIEKHAQIQELVESEPLLYNIEIVEKCFGPQSRSHVFGFRGGVKARNLKGGASSKAELLPELRSTQKENQSLKDCMSNFQNEMKEFFF</sequence>
<reference evidence="2" key="1">
    <citation type="journal article" date="2012" name="Nature">
        <title>The tomato genome sequence provides insights into fleshy fruit evolution.</title>
        <authorList>
            <consortium name="Tomato Genome Consortium"/>
        </authorList>
    </citation>
    <scope>NUCLEOTIDE SEQUENCE [LARGE SCALE GENOMIC DNA]</scope>
    <source>
        <strain evidence="2">cv. Heinz 1706</strain>
    </source>
</reference>